<comment type="pathway">
    <text evidence="5">Metabolic intermediate biosynthesis; chorismate biosynthesis; chorismate from D-erythrose 4-phosphate and phosphoenolpyruvate: step 3/7.</text>
</comment>
<dbReference type="InParanoid" id="A0A3G9J346"/>
<dbReference type="GO" id="GO:0046279">
    <property type="term" value="P:3,4-dihydroxybenzoate biosynthetic process"/>
    <property type="evidence" value="ECO:0007669"/>
    <property type="project" value="UniProtKB-ARBA"/>
</dbReference>
<keyword evidence="4 5" id="KW-0704">Schiff base</keyword>
<sequence length="261" mass="29132">MPVTRPTLTIKDVTFGTGMPKICLPEVERSYEDIVGTVAAYEQLRDWQVLEVRLDFYEDLKDDTKVKELLKAIRAATTRLVLVTIRTSEEGGTLYVEPKDYLKAITAICDSGGCDLIDIELSKGDELVTQCVNLAHIHGLKVILSKHDFEKTPSVEEMEDILKHMDRLDGDIYKLAVMPQDKFDVMNLLKVTDEMSTQLPKPLITMAMSELGEITRVSGEAYGSVMTFANAGKVSAPGQIPLTRMIKSLKDLHESQGEDHD</sequence>
<dbReference type="FunCoup" id="A0A3G9J346">
    <property type="interactions" value="90"/>
</dbReference>
<dbReference type="EMBL" id="AP019309">
    <property type="protein sequence ID" value="BBH25597.1"/>
    <property type="molecule type" value="Genomic_DNA"/>
</dbReference>
<feature type="active site" description="Schiff-base intermediate with substrate" evidence="5">
    <location>
        <position position="174"/>
    </location>
</feature>
<comment type="subunit">
    <text evidence="5">Homodimer.</text>
</comment>
<comment type="similarity">
    <text evidence="5">Belongs to the type-I 3-dehydroquinase family.</text>
</comment>
<comment type="caution">
    <text evidence="5">Lacks conserved residue(s) required for the propagation of feature annotation.</text>
</comment>
<dbReference type="Proteomes" id="UP000268059">
    <property type="component" value="Chromosome"/>
</dbReference>
<organism evidence="6 7">
    <name type="scientific">Intestinibaculum porci</name>
    <dbReference type="NCBI Taxonomy" id="2487118"/>
    <lineage>
        <taxon>Bacteria</taxon>
        <taxon>Bacillati</taxon>
        <taxon>Bacillota</taxon>
        <taxon>Erysipelotrichia</taxon>
        <taxon>Erysipelotrichales</taxon>
        <taxon>Erysipelotrichaceae</taxon>
        <taxon>Intestinibaculum</taxon>
    </lineage>
</organism>
<dbReference type="UniPathway" id="UPA00053">
    <property type="reaction ID" value="UER00086"/>
</dbReference>
<evidence type="ECO:0000313" key="6">
    <source>
        <dbReference type="EMBL" id="BBH25597.1"/>
    </source>
</evidence>
<protein>
    <recommendedName>
        <fullName evidence="5">3-dehydroquinate dehydratase</fullName>
        <shortName evidence="5">3-dehydroquinase</shortName>
        <ecNumber evidence="5">4.2.1.10</ecNumber>
    </recommendedName>
    <alternativeName>
        <fullName evidence="5">Type I DHQase</fullName>
    </alternativeName>
    <alternativeName>
        <fullName evidence="5">Type I dehydroquinase</fullName>
        <shortName evidence="5">DHQ1</shortName>
    </alternativeName>
</protein>
<dbReference type="GO" id="GO:0009073">
    <property type="term" value="P:aromatic amino acid family biosynthetic process"/>
    <property type="evidence" value="ECO:0007669"/>
    <property type="project" value="UniProtKB-KW"/>
</dbReference>
<feature type="binding site" evidence="5">
    <location>
        <position position="235"/>
    </location>
    <ligand>
        <name>3-dehydroquinate</name>
        <dbReference type="ChEBI" id="CHEBI:32364"/>
    </ligand>
</feature>
<dbReference type="GO" id="GO:0008652">
    <property type="term" value="P:amino acid biosynthetic process"/>
    <property type="evidence" value="ECO:0007669"/>
    <property type="project" value="UniProtKB-KW"/>
</dbReference>
<dbReference type="PANTHER" id="PTHR43699:SF1">
    <property type="entry name" value="3-DEHYDROQUINATE DEHYDRATASE"/>
    <property type="match status" value="1"/>
</dbReference>
<proteinExistence type="inferred from homology"/>
<feature type="binding site" evidence="5">
    <location>
        <position position="216"/>
    </location>
    <ligand>
        <name>3-dehydroquinate</name>
        <dbReference type="ChEBI" id="CHEBI:32364"/>
    </ligand>
</feature>
<dbReference type="NCBIfam" id="TIGR01093">
    <property type="entry name" value="aroD"/>
    <property type="match status" value="1"/>
</dbReference>
<dbReference type="HAMAP" id="MF_00214">
    <property type="entry name" value="AroD"/>
    <property type="match status" value="1"/>
</dbReference>
<keyword evidence="5" id="KW-0028">Amino-acid biosynthesis</keyword>
<evidence type="ECO:0000256" key="3">
    <source>
        <dbReference type="ARBA" id="ARBA00023239"/>
    </source>
</evidence>
<dbReference type="OrthoDB" id="9813659at2"/>
<dbReference type="PANTHER" id="PTHR43699">
    <property type="entry name" value="3-DEHYDROQUINATE DEHYDRATASE"/>
    <property type="match status" value="1"/>
</dbReference>
<comment type="function">
    <text evidence="5">Involved in the third step of the chorismate pathway, which leads to the biosynthesis of aromatic amino acids. Catalyzes the cis-dehydration of 3-dehydroquinate (DHQ) and introduces the first double bond of the aromatic ring to yield 3-dehydroshikimate.</text>
</comment>
<evidence type="ECO:0000313" key="7">
    <source>
        <dbReference type="Proteomes" id="UP000268059"/>
    </source>
</evidence>
<evidence type="ECO:0000256" key="4">
    <source>
        <dbReference type="ARBA" id="ARBA00023270"/>
    </source>
</evidence>
<dbReference type="InterPro" id="IPR050146">
    <property type="entry name" value="Type-I_3-dehydroquinase"/>
</dbReference>
<keyword evidence="3 5" id="KW-0456">Lyase</keyword>
<evidence type="ECO:0000256" key="2">
    <source>
        <dbReference type="ARBA" id="ARBA00023141"/>
    </source>
</evidence>
<name>A0A3G9J346_9FIRM</name>
<dbReference type="RefSeq" id="WP_125118531.1">
    <property type="nucleotide sequence ID" value="NZ_AP019309.1"/>
</dbReference>
<dbReference type="SUPFAM" id="SSF51569">
    <property type="entry name" value="Aldolase"/>
    <property type="match status" value="1"/>
</dbReference>
<dbReference type="Gene3D" id="3.20.20.70">
    <property type="entry name" value="Aldolase class I"/>
    <property type="match status" value="1"/>
</dbReference>
<dbReference type="KEGG" id="ebm:SG0102_05310"/>
<comment type="catalytic activity">
    <reaction evidence="1 5">
        <text>3-dehydroquinate = 3-dehydroshikimate + H2O</text>
        <dbReference type="Rhea" id="RHEA:21096"/>
        <dbReference type="ChEBI" id="CHEBI:15377"/>
        <dbReference type="ChEBI" id="CHEBI:16630"/>
        <dbReference type="ChEBI" id="CHEBI:32364"/>
        <dbReference type="EC" id="4.2.1.10"/>
    </reaction>
</comment>
<dbReference type="InterPro" id="IPR001381">
    <property type="entry name" value="DHquinase_I"/>
</dbReference>
<keyword evidence="7" id="KW-1185">Reference proteome</keyword>
<dbReference type="CDD" id="cd00502">
    <property type="entry name" value="DHQase_I"/>
    <property type="match status" value="1"/>
</dbReference>
<feature type="binding site" evidence="5">
    <location>
        <position position="86"/>
    </location>
    <ligand>
        <name>3-dehydroquinate</name>
        <dbReference type="ChEBI" id="CHEBI:32364"/>
    </ligand>
</feature>
<gene>
    <name evidence="5 6" type="primary">aroD</name>
    <name evidence="6" type="ORF">SG0102_05310</name>
</gene>
<feature type="binding site" evidence="5">
    <location>
        <begin position="51"/>
        <end position="53"/>
    </location>
    <ligand>
        <name>3-dehydroquinate</name>
        <dbReference type="ChEBI" id="CHEBI:32364"/>
    </ligand>
</feature>
<feature type="binding site" evidence="5">
    <location>
        <position position="239"/>
    </location>
    <ligand>
        <name>3-dehydroquinate</name>
        <dbReference type="ChEBI" id="CHEBI:32364"/>
    </ligand>
</feature>
<dbReference type="FunFam" id="3.20.20.70:FF:000047">
    <property type="entry name" value="3-dehydroquinate dehydratase"/>
    <property type="match status" value="1"/>
</dbReference>
<dbReference type="Pfam" id="PF01487">
    <property type="entry name" value="DHquinase_I"/>
    <property type="match status" value="1"/>
</dbReference>
<evidence type="ECO:0000256" key="5">
    <source>
        <dbReference type="HAMAP-Rule" id="MF_00214"/>
    </source>
</evidence>
<dbReference type="GO" id="GO:0003855">
    <property type="term" value="F:3-dehydroquinate dehydratase activity"/>
    <property type="evidence" value="ECO:0007669"/>
    <property type="project" value="UniProtKB-UniRule"/>
</dbReference>
<reference evidence="6 7" key="1">
    <citation type="submission" date="2018-11" db="EMBL/GenBank/DDBJ databases">
        <title>Novel Erysipelotrichaceae bacterium isolated from small intestine of a swine.</title>
        <authorList>
            <person name="Kim J.S."/>
            <person name="Choe H."/>
            <person name="Lee Y.R."/>
            <person name="Kim K.M."/>
            <person name="Park D.S."/>
        </authorList>
    </citation>
    <scope>NUCLEOTIDE SEQUENCE [LARGE SCALE GENOMIC DNA]</scope>
    <source>
        <strain evidence="6 7">SG0102</strain>
    </source>
</reference>
<dbReference type="GO" id="GO:0009423">
    <property type="term" value="P:chorismate biosynthetic process"/>
    <property type="evidence" value="ECO:0007669"/>
    <property type="project" value="UniProtKB-UniRule"/>
</dbReference>
<dbReference type="InterPro" id="IPR013785">
    <property type="entry name" value="Aldolase_TIM"/>
</dbReference>
<accession>A0A3G9J346</accession>
<feature type="active site" description="Proton donor/acceptor" evidence="5">
    <location>
        <position position="147"/>
    </location>
</feature>
<dbReference type="AlphaFoldDB" id="A0A3G9J346"/>
<keyword evidence="2 5" id="KW-0057">Aromatic amino acid biosynthesis</keyword>
<dbReference type="EC" id="4.2.1.10" evidence="5"/>
<evidence type="ECO:0000256" key="1">
    <source>
        <dbReference type="ARBA" id="ARBA00001864"/>
    </source>
</evidence>